<evidence type="ECO:0000256" key="2">
    <source>
        <dbReference type="SAM" id="MobiDB-lite"/>
    </source>
</evidence>
<evidence type="ECO:0000256" key="1">
    <source>
        <dbReference type="SAM" id="Coils"/>
    </source>
</evidence>
<feature type="region of interest" description="Disordered" evidence="2">
    <location>
        <begin position="281"/>
        <end position="309"/>
    </location>
</feature>
<dbReference type="InterPro" id="IPR050818">
    <property type="entry name" value="KCNH_animal-type"/>
</dbReference>
<dbReference type="PANTHER" id="PTHR10217">
    <property type="entry name" value="VOLTAGE AND LIGAND GATED POTASSIUM CHANNEL"/>
    <property type="match status" value="1"/>
</dbReference>
<feature type="compositionally biased region" description="Basic and acidic residues" evidence="2">
    <location>
        <begin position="186"/>
        <end position="201"/>
    </location>
</feature>
<organism evidence="3 4">
    <name type="scientific">Calicophoron daubneyi</name>
    <name type="common">Rumen fluke</name>
    <name type="synonym">Paramphistomum daubneyi</name>
    <dbReference type="NCBI Taxonomy" id="300641"/>
    <lineage>
        <taxon>Eukaryota</taxon>
        <taxon>Metazoa</taxon>
        <taxon>Spiralia</taxon>
        <taxon>Lophotrochozoa</taxon>
        <taxon>Platyhelminthes</taxon>
        <taxon>Trematoda</taxon>
        <taxon>Digenea</taxon>
        <taxon>Plagiorchiida</taxon>
        <taxon>Pronocephalata</taxon>
        <taxon>Paramphistomoidea</taxon>
        <taxon>Paramphistomidae</taxon>
        <taxon>Calicophoron</taxon>
    </lineage>
</organism>
<dbReference type="Gene3D" id="2.60.120.10">
    <property type="entry name" value="Jelly Rolls"/>
    <property type="match status" value="1"/>
</dbReference>
<comment type="caution">
    <text evidence="3">The sequence shown here is derived from an EMBL/GenBank/DDBJ whole genome shotgun (WGS) entry which is preliminary data.</text>
</comment>
<name>A0AAV2TNL9_CALDB</name>
<dbReference type="InterPro" id="IPR014710">
    <property type="entry name" value="RmlC-like_jellyroll"/>
</dbReference>
<dbReference type="EMBL" id="CAXLJL010000456">
    <property type="protein sequence ID" value="CAL5137940.1"/>
    <property type="molecule type" value="Genomic_DNA"/>
</dbReference>
<dbReference type="Proteomes" id="UP001497525">
    <property type="component" value="Unassembled WGS sequence"/>
</dbReference>
<keyword evidence="1" id="KW-0175">Coiled coil</keyword>
<dbReference type="GO" id="GO:0005249">
    <property type="term" value="F:voltage-gated potassium channel activity"/>
    <property type="evidence" value="ECO:0007669"/>
    <property type="project" value="TreeGrafter"/>
</dbReference>
<dbReference type="AlphaFoldDB" id="A0AAV2TNL9"/>
<dbReference type="PANTHER" id="PTHR10217:SF637">
    <property type="entry name" value="EAG-LIKE K[+] CHANNEL, ISOFORM A"/>
    <property type="match status" value="1"/>
</dbReference>
<feature type="coiled-coil region" evidence="1">
    <location>
        <begin position="449"/>
        <end position="476"/>
    </location>
</feature>
<proteinExistence type="predicted"/>
<accession>A0AAV2TNL9</accession>
<feature type="compositionally biased region" description="Polar residues" evidence="2">
    <location>
        <begin position="230"/>
        <end position="239"/>
    </location>
</feature>
<dbReference type="GO" id="GO:0042391">
    <property type="term" value="P:regulation of membrane potential"/>
    <property type="evidence" value="ECO:0007669"/>
    <property type="project" value="TreeGrafter"/>
</dbReference>
<dbReference type="GO" id="GO:0005886">
    <property type="term" value="C:plasma membrane"/>
    <property type="evidence" value="ECO:0007669"/>
    <property type="project" value="TreeGrafter"/>
</dbReference>
<evidence type="ECO:0000313" key="4">
    <source>
        <dbReference type="Proteomes" id="UP001497525"/>
    </source>
</evidence>
<gene>
    <name evidence="3" type="ORF">CDAUBV1_LOCUS12416</name>
</gene>
<reference evidence="3" key="1">
    <citation type="submission" date="2024-06" db="EMBL/GenBank/DDBJ databases">
        <authorList>
            <person name="Liu X."/>
            <person name="Lenzi L."/>
            <person name="Haldenby T S."/>
            <person name="Uol C."/>
        </authorList>
    </citation>
    <scope>NUCLEOTIDE SEQUENCE</scope>
</reference>
<protein>
    <submittedName>
        <fullName evidence="3">Uncharacterized protein</fullName>
    </submittedName>
</protein>
<feature type="region of interest" description="Disordered" evidence="2">
    <location>
        <begin position="154"/>
        <end position="259"/>
    </location>
</feature>
<evidence type="ECO:0000313" key="3">
    <source>
        <dbReference type="EMBL" id="CAL5137940.1"/>
    </source>
</evidence>
<sequence length="485" mass="53730">MPAFPHERRGAHMENLFTPSACKNDWFGTYINARLDCGQTIRSRCDVKSMTYCDLQSIDLNALNQVLEQYPAFKAEFTDYLYEDLSFNIQEGAEKYVDKDAIVIPAITLQLAQDNSPTSQDCFNPERRLSGVEYDGMETNSSCGGGDIERGTLQCGQPNSRATCTTKNRPKGSLHRFSESSVSSSDEMRYYPRRPSQVDKHQSKRRLRRATLGGLFNHQGKNRTEPSKNLIKTSENSPTIRRKSYSPGTDLVNNDFSTSIEPNSTSRTAVLVTELTKAVATVGDPTQLHPTKKSPAPPPQTSKTETSDQFLNVPKGISVGSTNKWNTGTSKHLISHGGTVQLGLKFCDKPSMPVVTPASSTSTPSIEDIKPFKQFTGNTLTVPDMSEAKKVSRSTLSLPLQPKIAAPPLEQYAPDTCRSQLNLGLLNIDQAKSFNPCSNDIMNRIIYQNQSLSNEMMRLHDRMGSLENQMAELLSSMKPNGVITR</sequence>
<feature type="compositionally biased region" description="Polar residues" evidence="2">
    <location>
        <begin position="154"/>
        <end position="167"/>
    </location>
</feature>